<feature type="region of interest" description="Disordered" evidence="1">
    <location>
        <begin position="46"/>
        <end position="67"/>
    </location>
</feature>
<gene>
    <name evidence="2" type="ORF">CKAH01_05813</name>
</gene>
<proteinExistence type="predicted"/>
<evidence type="ECO:0000313" key="2">
    <source>
        <dbReference type="EMBL" id="KAK2756292.1"/>
    </source>
</evidence>
<accession>A0AAD9YEV9</accession>
<organism evidence="2 3">
    <name type="scientific">Colletotrichum kahawae</name>
    <name type="common">Coffee berry disease fungus</name>
    <dbReference type="NCBI Taxonomy" id="34407"/>
    <lineage>
        <taxon>Eukaryota</taxon>
        <taxon>Fungi</taxon>
        <taxon>Dikarya</taxon>
        <taxon>Ascomycota</taxon>
        <taxon>Pezizomycotina</taxon>
        <taxon>Sordariomycetes</taxon>
        <taxon>Hypocreomycetidae</taxon>
        <taxon>Glomerellales</taxon>
        <taxon>Glomerellaceae</taxon>
        <taxon>Colletotrichum</taxon>
        <taxon>Colletotrichum gloeosporioides species complex</taxon>
    </lineage>
</organism>
<evidence type="ECO:0000256" key="1">
    <source>
        <dbReference type="SAM" id="MobiDB-lite"/>
    </source>
</evidence>
<protein>
    <submittedName>
        <fullName evidence="2">Uncharacterized protein</fullName>
    </submittedName>
</protein>
<keyword evidence="3" id="KW-1185">Reference proteome</keyword>
<sequence length="67" mass="7008">MSCPAPDRLPPILIPTGTVKNADESCMYNAMPAVCTKAERRAHLFPASPPLEAGAPSPPHSPLPSVC</sequence>
<name>A0AAD9YEV9_COLKA</name>
<dbReference type="EMBL" id="VYYT01000211">
    <property type="protein sequence ID" value="KAK2756292.1"/>
    <property type="molecule type" value="Genomic_DNA"/>
</dbReference>
<feature type="compositionally biased region" description="Pro residues" evidence="1">
    <location>
        <begin position="56"/>
        <end position="67"/>
    </location>
</feature>
<reference evidence="2" key="1">
    <citation type="submission" date="2023-02" db="EMBL/GenBank/DDBJ databases">
        <title>Colletotrichum kahawae CIFC_Que2 genome sequencing and assembly.</title>
        <authorList>
            <person name="Baroncelli R."/>
        </authorList>
    </citation>
    <scope>NUCLEOTIDE SEQUENCE</scope>
    <source>
        <strain evidence="2">CIFC_Que2</strain>
    </source>
</reference>
<comment type="caution">
    <text evidence="2">The sequence shown here is derived from an EMBL/GenBank/DDBJ whole genome shotgun (WGS) entry which is preliminary data.</text>
</comment>
<dbReference type="AlphaFoldDB" id="A0AAD9YEV9"/>
<dbReference type="Proteomes" id="UP001281614">
    <property type="component" value="Unassembled WGS sequence"/>
</dbReference>
<evidence type="ECO:0000313" key="3">
    <source>
        <dbReference type="Proteomes" id="UP001281614"/>
    </source>
</evidence>